<evidence type="ECO:0000313" key="5">
    <source>
        <dbReference type="Proteomes" id="UP000270034"/>
    </source>
</evidence>
<evidence type="ECO:0000256" key="2">
    <source>
        <dbReference type="ARBA" id="ARBA00022573"/>
    </source>
</evidence>
<keyword evidence="3" id="KW-0560">Oxidoreductase</keyword>
<dbReference type="UniPathway" id="UPA00148"/>
<evidence type="ECO:0000313" key="4">
    <source>
        <dbReference type="EMBL" id="BBC81377.1"/>
    </source>
</evidence>
<evidence type="ECO:0000256" key="1">
    <source>
        <dbReference type="ARBA" id="ARBA00004953"/>
    </source>
</evidence>
<gene>
    <name evidence="4" type="ORF">AcetOrient_orf04582</name>
</gene>
<evidence type="ECO:0000256" key="3">
    <source>
        <dbReference type="ARBA" id="ARBA00023002"/>
    </source>
</evidence>
<dbReference type="PROSITE" id="PS51014">
    <property type="entry name" value="COBK_CBIJ"/>
    <property type="match status" value="1"/>
</dbReference>
<sequence length="302" mass="32628">MLPLSCFYTALYLLPCPASASRRMAGRRALYSKAKPMPASLHALRLLILGGTTEATMLCQALEGQSNIAPIVSLAGVTRTPHLPKIAVKIGGFGGSNGLSYWLQQNAIEAVIDATHPFAATMSHNAALACNALNIPLLRLERPAWQPTPQDCWHTVPSLQAAAHMLATPALWGNKHLTVFLTTGRKETAPFQAVPQHHYVLRSIDAPDAEALPPHTTLITARGPFDLAAEIATLRHYQFDYIVTKNSGGNATFPKIEAARQLNIPVIMVNRPAPAATPCVATATQALHWLKQYQTASTLRDV</sequence>
<dbReference type="AlphaFoldDB" id="A0A2Z5ZMP9"/>
<dbReference type="GO" id="GO:0009236">
    <property type="term" value="P:cobalamin biosynthetic process"/>
    <property type="evidence" value="ECO:0007669"/>
    <property type="project" value="UniProtKB-UniPathway"/>
</dbReference>
<dbReference type="NCBIfam" id="NF005968">
    <property type="entry name" value="PRK08057.1-2"/>
    <property type="match status" value="1"/>
</dbReference>
<reference evidence="4 5" key="1">
    <citation type="submission" date="2018-02" db="EMBL/GenBank/DDBJ databases">
        <title>Acetobacter orientalis genome.</title>
        <authorList>
            <person name="Nakashima N."/>
            <person name="Tamura T."/>
        </authorList>
    </citation>
    <scope>NUCLEOTIDE SEQUENCE [LARGE SCALE GENOMIC DNA]</scope>
    <source>
        <strain evidence="4 5">FAN1</strain>
    </source>
</reference>
<proteinExistence type="predicted"/>
<keyword evidence="2" id="KW-0169">Cobalamin biosynthesis</keyword>
<dbReference type="Pfam" id="PF02571">
    <property type="entry name" value="CbiJ"/>
    <property type="match status" value="1"/>
</dbReference>
<dbReference type="InterPro" id="IPR003723">
    <property type="entry name" value="Precorrin-6x_reduct"/>
</dbReference>
<accession>A0A2Z5ZMP9</accession>
<protein>
    <submittedName>
        <fullName evidence="4">Precorrin-6A reductase</fullName>
    </submittedName>
</protein>
<dbReference type="PANTHER" id="PTHR36925">
    <property type="entry name" value="COBALT-PRECORRIN-6A REDUCTASE"/>
    <property type="match status" value="1"/>
</dbReference>
<dbReference type="GO" id="GO:0016994">
    <property type="term" value="F:precorrin-6A reductase activity"/>
    <property type="evidence" value="ECO:0007669"/>
    <property type="project" value="InterPro"/>
</dbReference>
<dbReference type="NCBIfam" id="TIGR00715">
    <property type="entry name" value="precor6x_red"/>
    <property type="match status" value="1"/>
</dbReference>
<dbReference type="EMBL" id="AP018515">
    <property type="protein sequence ID" value="BBC81377.1"/>
    <property type="molecule type" value="Genomic_DNA"/>
</dbReference>
<dbReference type="Proteomes" id="UP000270034">
    <property type="component" value="Chromosome"/>
</dbReference>
<name>A0A2Z5ZMP9_9PROT</name>
<dbReference type="KEGG" id="aot:AcetOri_orf04582"/>
<dbReference type="PANTHER" id="PTHR36925:SF1">
    <property type="entry name" value="COBALT-PRECORRIN-6A REDUCTASE"/>
    <property type="match status" value="1"/>
</dbReference>
<organism evidence="4 5">
    <name type="scientific">Acetobacter orientalis</name>
    <dbReference type="NCBI Taxonomy" id="146474"/>
    <lineage>
        <taxon>Bacteria</taxon>
        <taxon>Pseudomonadati</taxon>
        <taxon>Pseudomonadota</taxon>
        <taxon>Alphaproteobacteria</taxon>
        <taxon>Acetobacterales</taxon>
        <taxon>Acetobacteraceae</taxon>
        <taxon>Acetobacter</taxon>
    </lineage>
</organism>
<comment type="pathway">
    <text evidence="1">Cofactor biosynthesis; adenosylcobalamin biosynthesis.</text>
</comment>